<dbReference type="InterPro" id="IPR037066">
    <property type="entry name" value="Plug_dom_sf"/>
</dbReference>
<feature type="domain" description="TonB-dependent receptor-like beta-barrel" evidence="10">
    <location>
        <begin position="313"/>
        <end position="718"/>
    </location>
</feature>
<evidence type="ECO:0000256" key="3">
    <source>
        <dbReference type="ARBA" id="ARBA00022452"/>
    </source>
</evidence>
<dbReference type="Pfam" id="PF07715">
    <property type="entry name" value="Plug"/>
    <property type="match status" value="1"/>
</dbReference>
<protein>
    <submittedName>
        <fullName evidence="12">TonB-dependent receptor</fullName>
    </submittedName>
</protein>
<evidence type="ECO:0000256" key="8">
    <source>
        <dbReference type="PROSITE-ProRule" id="PRU01360"/>
    </source>
</evidence>
<feature type="domain" description="TonB-dependent receptor plug" evidence="11">
    <location>
        <begin position="45"/>
        <end position="164"/>
    </location>
</feature>
<dbReference type="SUPFAM" id="SSF56935">
    <property type="entry name" value="Porins"/>
    <property type="match status" value="1"/>
</dbReference>
<evidence type="ECO:0000256" key="5">
    <source>
        <dbReference type="ARBA" id="ARBA00023077"/>
    </source>
</evidence>
<evidence type="ECO:0000256" key="9">
    <source>
        <dbReference type="RuleBase" id="RU003357"/>
    </source>
</evidence>
<dbReference type="PROSITE" id="PS52016">
    <property type="entry name" value="TONB_DEPENDENT_REC_3"/>
    <property type="match status" value="1"/>
</dbReference>
<dbReference type="RefSeq" id="WP_349683693.1">
    <property type="nucleotide sequence ID" value="NZ_JBEGDD010000003.1"/>
</dbReference>
<keyword evidence="3 8" id="KW-1134">Transmembrane beta strand</keyword>
<evidence type="ECO:0000256" key="4">
    <source>
        <dbReference type="ARBA" id="ARBA00022692"/>
    </source>
</evidence>
<dbReference type="InterPro" id="IPR039426">
    <property type="entry name" value="TonB-dep_rcpt-like"/>
</dbReference>
<comment type="subcellular location">
    <subcellularLocation>
        <location evidence="1 8">Cell outer membrane</location>
        <topology evidence="1 8">Multi-pass membrane protein</topology>
    </subcellularLocation>
</comment>
<gene>
    <name evidence="12" type="ORF">ABN401_04800</name>
</gene>
<evidence type="ECO:0000256" key="7">
    <source>
        <dbReference type="ARBA" id="ARBA00023237"/>
    </source>
</evidence>
<evidence type="ECO:0000259" key="11">
    <source>
        <dbReference type="Pfam" id="PF07715"/>
    </source>
</evidence>
<dbReference type="InterPro" id="IPR036942">
    <property type="entry name" value="Beta-barrel_TonB_sf"/>
</dbReference>
<dbReference type="Proteomes" id="UP001445732">
    <property type="component" value="Unassembled WGS sequence"/>
</dbReference>
<evidence type="ECO:0000313" key="13">
    <source>
        <dbReference type="Proteomes" id="UP001445732"/>
    </source>
</evidence>
<dbReference type="Gene3D" id="2.40.170.20">
    <property type="entry name" value="TonB-dependent receptor, beta-barrel domain"/>
    <property type="match status" value="1"/>
</dbReference>
<keyword evidence="2 8" id="KW-0813">Transport</keyword>
<evidence type="ECO:0000256" key="6">
    <source>
        <dbReference type="ARBA" id="ARBA00023136"/>
    </source>
</evidence>
<evidence type="ECO:0000313" key="12">
    <source>
        <dbReference type="EMBL" id="MEQ7154526.1"/>
    </source>
</evidence>
<proteinExistence type="inferred from homology"/>
<keyword evidence="4 8" id="KW-0812">Transmembrane</keyword>
<sequence length="756" mass="79287">MGLATGAVLAAITTQAQAQVPEPDPSAVADVLVVGSRVPGRLATETAAPVDVFSGESLAERGFTDLGKILGFLAPSFNYPRSQTAPSSSSTRGFSLRGLGPDQVLILINGRRRHASSVLNFNNGVGRGTVPVDINTIPVAAIARIEVLRDGAAAQYGSDAIAGVINIVLRSDAGGRDVTATAGVTEDDDGQSGVLTGRIGLPLGEDGFLTLTGEARTREPTNSAEIDPRVGRVSQRTGDPDATNLLFSANAEAALAGGARLYGFGTLALRDSTSVPLFRLPSVAPALYPQGFLPNINLDMLDLGGSIGVRGEIAGWRYDLSNTAGYNRGDFEVSNTVNTSLGATSPTRFDSGGVTYGQNILNLTVSRGFDALAGANLAAGLEYRTETFEIRSGEPLSFTGAGAQGFPGFNPPTPVDVDRNALSAFIDAEISPFAGLDIGVAGRTEDYSDFGRETTGKASIFWRVAPWLAGRATASTGFRAPSLQQQYFSTVTSQLSGGVLVNVGTFAVTDPVARALGASDLRPETSTHYSGGFVLTPRAGLTFSLDAFRIEIEDRIALSESLTGPAVVAILQRAGITNATQVRFFTNAIDTETEGFEATGNWRTRFGEDGRLNLSLGYAAFDTDPVNLRSNPVVPTLPLLAASSLNTLADAEPRNKLTVSAEIEIGPWRVTADAARFGKYKASPLGPTQVFGSDTTFDLTLAYQLTETVRVQVGALNLTDAYPDRVVGQTDGRPYTEAGGIGVDGREYFLRLGASF</sequence>
<accession>A0ABV1NKZ9</accession>
<keyword evidence="12" id="KW-0675">Receptor</keyword>
<keyword evidence="5 9" id="KW-0798">TonB box</keyword>
<keyword evidence="13" id="KW-1185">Reference proteome</keyword>
<dbReference type="PANTHER" id="PTHR47234">
    <property type="match status" value="1"/>
</dbReference>
<evidence type="ECO:0000256" key="1">
    <source>
        <dbReference type="ARBA" id="ARBA00004571"/>
    </source>
</evidence>
<reference evidence="12 13" key="1">
    <citation type="submission" date="2024-06" db="EMBL/GenBank/DDBJ databases">
        <title>Brevundimonas sp. C11.</title>
        <authorList>
            <person name="Maltman C."/>
        </authorList>
    </citation>
    <scope>NUCLEOTIDE SEQUENCE [LARGE SCALE GENOMIC DNA]</scope>
    <source>
        <strain evidence="12 13">C11</strain>
    </source>
</reference>
<dbReference type="CDD" id="cd01347">
    <property type="entry name" value="ligand_gated_channel"/>
    <property type="match status" value="1"/>
</dbReference>
<comment type="similarity">
    <text evidence="8 9">Belongs to the TonB-dependent receptor family.</text>
</comment>
<dbReference type="InterPro" id="IPR012910">
    <property type="entry name" value="Plug_dom"/>
</dbReference>
<dbReference type="Gene3D" id="2.170.130.10">
    <property type="entry name" value="TonB-dependent receptor, plug domain"/>
    <property type="match status" value="1"/>
</dbReference>
<keyword evidence="6 8" id="KW-0472">Membrane</keyword>
<organism evidence="12 13">
    <name type="scientific">Brevundimonas aurifodinae</name>
    <dbReference type="NCBI Taxonomy" id="1508312"/>
    <lineage>
        <taxon>Bacteria</taxon>
        <taxon>Pseudomonadati</taxon>
        <taxon>Pseudomonadota</taxon>
        <taxon>Alphaproteobacteria</taxon>
        <taxon>Caulobacterales</taxon>
        <taxon>Caulobacteraceae</taxon>
        <taxon>Brevundimonas</taxon>
    </lineage>
</organism>
<evidence type="ECO:0000256" key="2">
    <source>
        <dbReference type="ARBA" id="ARBA00022448"/>
    </source>
</evidence>
<dbReference type="Pfam" id="PF00593">
    <property type="entry name" value="TonB_dep_Rec_b-barrel"/>
    <property type="match status" value="1"/>
</dbReference>
<dbReference type="EMBL" id="JBEGDD010000003">
    <property type="protein sequence ID" value="MEQ7154526.1"/>
    <property type="molecule type" value="Genomic_DNA"/>
</dbReference>
<name>A0ABV1NKZ9_9CAUL</name>
<dbReference type="PANTHER" id="PTHR47234:SF3">
    <property type="entry name" value="SECRETIN_TONB SHORT N-TERMINAL DOMAIN-CONTAINING PROTEIN"/>
    <property type="match status" value="1"/>
</dbReference>
<keyword evidence="7 8" id="KW-0998">Cell outer membrane</keyword>
<comment type="caution">
    <text evidence="12">The sequence shown here is derived from an EMBL/GenBank/DDBJ whole genome shotgun (WGS) entry which is preliminary data.</text>
</comment>
<dbReference type="InterPro" id="IPR000531">
    <property type="entry name" value="Beta-barrel_TonB"/>
</dbReference>
<evidence type="ECO:0000259" key="10">
    <source>
        <dbReference type="Pfam" id="PF00593"/>
    </source>
</evidence>